<feature type="topological domain" description="Cytoplasmic" evidence="8">
    <location>
        <begin position="1"/>
        <end position="722"/>
    </location>
</feature>
<dbReference type="GO" id="GO:0005789">
    <property type="term" value="C:endoplasmic reticulum membrane"/>
    <property type="evidence" value="ECO:0007669"/>
    <property type="project" value="UniProtKB-SubCell"/>
</dbReference>
<protein>
    <submittedName>
        <fullName evidence="12">Root hair defective 3 GTP-binding protein</fullName>
    </submittedName>
</protein>
<feature type="compositionally biased region" description="Low complexity" evidence="9">
    <location>
        <begin position="843"/>
        <end position="856"/>
    </location>
</feature>
<dbReference type="GO" id="GO:0003924">
    <property type="term" value="F:GTPase activity"/>
    <property type="evidence" value="ECO:0007669"/>
    <property type="project" value="UniProtKB-UniRule"/>
</dbReference>
<keyword evidence="1 8" id="KW-0812">Transmembrane</keyword>
<dbReference type="SUPFAM" id="SSF52540">
    <property type="entry name" value="P-loop containing nucleoside triphosphate hydrolases"/>
    <property type="match status" value="1"/>
</dbReference>
<dbReference type="GO" id="GO:0016320">
    <property type="term" value="P:endoplasmic reticulum membrane fusion"/>
    <property type="evidence" value="ECO:0007669"/>
    <property type="project" value="TreeGrafter"/>
</dbReference>
<gene>
    <name evidence="8" type="primary">SEY1</name>
    <name evidence="12" type="ORF">BDZ90DRAFT_221358</name>
</gene>
<feature type="domain" description="GB1/RHD3-type G" evidence="11">
    <location>
        <begin position="85"/>
        <end position="306"/>
    </location>
</feature>
<dbReference type="PANTHER" id="PTHR45923">
    <property type="entry name" value="PROTEIN SEY1"/>
    <property type="match status" value="1"/>
</dbReference>
<evidence type="ECO:0000256" key="7">
    <source>
        <dbReference type="ARBA" id="ARBA00023136"/>
    </source>
</evidence>
<accession>A0A316UNP8</accession>
<keyword evidence="7 8" id="KW-0472">Membrane</keyword>
<dbReference type="CDD" id="cd01851">
    <property type="entry name" value="GBP"/>
    <property type="match status" value="1"/>
</dbReference>
<dbReference type="OrthoDB" id="1597724at2759"/>
<dbReference type="STRING" id="1569628.A0A316UNP8"/>
<reference evidence="12 13" key="1">
    <citation type="journal article" date="2018" name="Mol. Biol. Evol.">
        <title>Broad Genomic Sampling Reveals a Smut Pathogenic Ancestry of the Fungal Clade Ustilaginomycotina.</title>
        <authorList>
            <person name="Kijpornyongpan T."/>
            <person name="Mondo S.J."/>
            <person name="Barry K."/>
            <person name="Sandor L."/>
            <person name="Lee J."/>
            <person name="Lipzen A."/>
            <person name="Pangilinan J."/>
            <person name="LaButti K."/>
            <person name="Hainaut M."/>
            <person name="Henrissat B."/>
            <person name="Grigoriev I.V."/>
            <person name="Spatafora J.W."/>
            <person name="Aime M.C."/>
        </authorList>
    </citation>
    <scope>NUCLEOTIDE SEQUENCE [LARGE SCALE GENOMIC DNA]</scope>
    <source>
        <strain evidence="12 13">MCA 5214</strain>
    </source>
</reference>
<dbReference type="Pfam" id="PF05879">
    <property type="entry name" value="RHD3_GTPase"/>
    <property type="match status" value="1"/>
</dbReference>
<evidence type="ECO:0000256" key="1">
    <source>
        <dbReference type="ARBA" id="ARBA00022692"/>
    </source>
</evidence>
<feature type="topological domain" description="Cytoplasmic" evidence="8">
    <location>
        <begin position="768"/>
        <end position="856"/>
    </location>
</feature>
<feature type="topological domain" description="Lumenal" evidence="8">
    <location>
        <begin position="744"/>
        <end position="746"/>
    </location>
</feature>
<evidence type="ECO:0000256" key="6">
    <source>
        <dbReference type="ARBA" id="ARBA00023134"/>
    </source>
</evidence>
<dbReference type="InterPro" id="IPR030386">
    <property type="entry name" value="G_GB1_RHD3_dom"/>
</dbReference>
<sequence>MNAATAPAAAPVAANTTASLPPTNGSSLPSASTAQPATSLSSSAAPSAPSSIPAPTARLQLIDEDQKFTPQLNDRLSQWGLQDAGFGYDLCAVLGSQSTGKSTLLNKLFGTTFDVMDETRRQQTTKGIWMCRGQAMNVLVMDVEGTDGRERGEDQDFERKSALFSMASAECLIVNMWEHQVGLYQGANMALLKTVFEVNLGLFQAAKGSSASKDKTLLCFVIRDHIGNTPLENLQNTILADLRRIWDSLSKPEGLEQSTIDTFFDFTFVTLPHKILQPAEFDAQVNQLRARFVDSSRKDFIFKPEYHKRIPADGLPHYLGSIWEQVQTNKDLDLPTQQELLAQFRCDEIAAAAFTVFALAVKVFRRPIEQGEVLADLGVLMGKHRGVAVAEFDKAASRYHADVYRRKRSDLLEKLNSTLSPFYLGQLKNLHKSILAAFKASVLDKLRGEGYDFASVVSTERERALTTFEKNADHMCLDETDWSYEDELDQLRVNITEIADQCRREETKKMVLQIERNVKRDLAEPTELALSRPQPDMWDRILSNFSATLDKAEVAYLRKAKSFSCTDEENEKALRTLKRRSWLVLRAKIDEQTADSVLITKLRGAFEDRFRYDEAGVPRVWRPEDDIDGLFRVARDETLALIPLYSRIAPQDSSKAVELPSTSDDPESAHAVARGEEEDFDFPASLVVFSETRKAELGARFRKEADAYYVEAKRSTVSTMAQIPLWIYGVIAVLGFNEFVAVISSPVYFTFLLLAGTTVYLIWYLGMSGPVLSVGKAMGREVHRVADEKLRQHFAQPVPMPAVLAEGGKRAPSVAMGAPSRGSGASSEQKGEEIELKERRPATDTTTATAGGALDN</sequence>
<keyword evidence="5 8" id="KW-1133">Transmembrane helix</keyword>
<dbReference type="FunFam" id="3.40.50.300:FF:000727">
    <property type="entry name" value="Protein SEY1 homolog"/>
    <property type="match status" value="1"/>
</dbReference>
<organism evidence="12 13">
    <name type="scientific">Jaminaea rosea</name>
    <dbReference type="NCBI Taxonomy" id="1569628"/>
    <lineage>
        <taxon>Eukaryota</taxon>
        <taxon>Fungi</taxon>
        <taxon>Dikarya</taxon>
        <taxon>Basidiomycota</taxon>
        <taxon>Ustilaginomycotina</taxon>
        <taxon>Exobasidiomycetes</taxon>
        <taxon>Microstromatales</taxon>
        <taxon>Microstromatales incertae sedis</taxon>
        <taxon>Jaminaea</taxon>
    </lineage>
</organism>
<feature type="region of interest" description="Disordered" evidence="9">
    <location>
        <begin position="1"/>
        <end position="53"/>
    </location>
</feature>
<feature type="compositionally biased region" description="Low complexity" evidence="9">
    <location>
        <begin position="26"/>
        <end position="53"/>
    </location>
</feature>
<keyword evidence="6 8" id="KW-0342">GTP-binding</keyword>
<keyword evidence="2 8" id="KW-0547">Nucleotide-binding</keyword>
<dbReference type="InterPro" id="IPR027417">
    <property type="entry name" value="P-loop_NTPase"/>
</dbReference>
<comment type="similarity">
    <text evidence="8">Belongs to the TRAFAC class dynamin-like GTPase superfamily. GB1/RHD3 GTPase family. RHD3 subfamily.</text>
</comment>
<dbReference type="EMBL" id="KZ819670">
    <property type="protein sequence ID" value="PWN26932.1"/>
    <property type="molecule type" value="Genomic_DNA"/>
</dbReference>
<keyword evidence="4 8" id="KW-0256">Endoplasmic reticulum</keyword>
<keyword evidence="13" id="KW-1185">Reference proteome</keyword>
<evidence type="ECO:0000256" key="2">
    <source>
        <dbReference type="ARBA" id="ARBA00022741"/>
    </source>
</evidence>
<evidence type="ECO:0000256" key="10">
    <source>
        <dbReference type="SAM" id="Phobius"/>
    </source>
</evidence>
<dbReference type="PANTHER" id="PTHR45923:SF2">
    <property type="entry name" value="PROTEIN SEY1"/>
    <property type="match status" value="1"/>
</dbReference>
<feature type="region of interest" description="Disordered" evidence="9">
    <location>
        <begin position="809"/>
        <end position="856"/>
    </location>
</feature>
<feature type="binding site" evidence="8">
    <location>
        <begin position="95"/>
        <end position="102"/>
    </location>
    <ligand>
        <name>GTP</name>
        <dbReference type="ChEBI" id="CHEBI:37565"/>
    </ligand>
</feature>
<feature type="compositionally biased region" description="Basic and acidic residues" evidence="9">
    <location>
        <begin position="829"/>
        <end position="842"/>
    </location>
</feature>
<keyword evidence="3 8" id="KW-0378">Hydrolase</keyword>
<dbReference type="Proteomes" id="UP000245884">
    <property type="component" value="Unassembled WGS sequence"/>
</dbReference>
<evidence type="ECO:0000313" key="12">
    <source>
        <dbReference type="EMBL" id="PWN26932.1"/>
    </source>
</evidence>
<name>A0A316UNP8_9BASI</name>
<evidence type="ECO:0000256" key="3">
    <source>
        <dbReference type="ARBA" id="ARBA00022801"/>
    </source>
</evidence>
<evidence type="ECO:0000256" key="8">
    <source>
        <dbReference type="HAMAP-Rule" id="MF_03109"/>
    </source>
</evidence>
<dbReference type="InterPro" id="IPR008803">
    <property type="entry name" value="RHD3/Sey1"/>
</dbReference>
<comment type="subcellular location">
    <subcellularLocation>
        <location evidence="8">Endoplasmic reticulum membrane</location>
        <topology evidence="8">Multi-pass membrane protein</topology>
    </subcellularLocation>
    <text evidence="8">Enriched in the cortical ER. Concentrated in punctae along the ER tubules.</text>
</comment>
<feature type="transmembrane region" description="Helical" evidence="10">
    <location>
        <begin position="747"/>
        <end position="766"/>
    </location>
</feature>
<evidence type="ECO:0000256" key="9">
    <source>
        <dbReference type="SAM" id="MobiDB-lite"/>
    </source>
</evidence>
<feature type="transmembrane region" description="Helical" evidence="10">
    <location>
        <begin position="723"/>
        <end position="740"/>
    </location>
</feature>
<proteinExistence type="inferred from homology"/>
<dbReference type="HAMAP" id="MF_03109">
    <property type="entry name" value="Sey1"/>
    <property type="match status" value="1"/>
</dbReference>
<dbReference type="InterPro" id="IPR046758">
    <property type="entry name" value="Sey1/RHD3-like_3HB"/>
</dbReference>
<dbReference type="PROSITE" id="PS51715">
    <property type="entry name" value="G_GB1_RHD3"/>
    <property type="match status" value="1"/>
</dbReference>
<evidence type="ECO:0000256" key="5">
    <source>
        <dbReference type="ARBA" id="ARBA00022989"/>
    </source>
</evidence>
<dbReference type="AlphaFoldDB" id="A0A316UNP8"/>
<evidence type="ECO:0000259" key="11">
    <source>
        <dbReference type="PROSITE" id="PS51715"/>
    </source>
</evidence>
<dbReference type="Gene3D" id="3.40.50.300">
    <property type="entry name" value="P-loop containing nucleotide triphosphate hydrolases"/>
    <property type="match status" value="1"/>
</dbReference>
<evidence type="ECO:0000313" key="13">
    <source>
        <dbReference type="Proteomes" id="UP000245884"/>
    </source>
</evidence>
<dbReference type="Pfam" id="PF20428">
    <property type="entry name" value="Sey1_3HB"/>
    <property type="match status" value="1"/>
</dbReference>
<feature type="compositionally biased region" description="Low complexity" evidence="9">
    <location>
        <begin position="1"/>
        <end position="18"/>
    </location>
</feature>
<evidence type="ECO:0000256" key="4">
    <source>
        <dbReference type="ARBA" id="ARBA00022824"/>
    </source>
</evidence>
<dbReference type="GO" id="GO:0005525">
    <property type="term" value="F:GTP binding"/>
    <property type="evidence" value="ECO:0007669"/>
    <property type="project" value="UniProtKB-UniRule"/>
</dbReference>